<sequence>MAEWLVEDGIGESRAILLGGGEVLAARLDWPGRLSAGLVADAVLASRRAGSKRGTARFPSGEEALVDQLPPDASEGAPLRLVVTRAAMAEQGRLKLAQARPSKEAPRAAPTLAERLRGEGHAVRKVQRFGEGLWEDIFAEAWSGEAAFAGGSLTLSPTPAMTVIDVDGTLPGPALARAAAAAVGAAIRRMDLAGSIGIDFPTLPDKADRRAVDTALGEALDAVAHERTAMNGFGFVQLIARLERPSILSLLARNRAGAAARLLLRRAEGVSQPGPVLLLACHPEVRAAVLPEWEELLARRAGRRIEWRTDSALAFDGGFAQALCA</sequence>
<dbReference type="AlphaFoldDB" id="A0A7X1FTC6"/>
<evidence type="ECO:0000313" key="2">
    <source>
        <dbReference type="Proteomes" id="UP000566813"/>
    </source>
</evidence>
<reference evidence="1 2" key="1">
    <citation type="submission" date="2020-08" db="EMBL/GenBank/DDBJ databases">
        <title>The genome sequence of type strain Novosphingobium flavum NBRC 111647.</title>
        <authorList>
            <person name="Liu Y."/>
        </authorList>
    </citation>
    <scope>NUCLEOTIDE SEQUENCE [LARGE SCALE GENOMIC DNA]</scope>
    <source>
        <strain evidence="1 2">NBRC 111647</strain>
    </source>
</reference>
<organism evidence="1 2">
    <name type="scientific">Novosphingobium flavum</name>
    <dbReference type="NCBI Taxonomy" id="1778672"/>
    <lineage>
        <taxon>Bacteria</taxon>
        <taxon>Pseudomonadati</taxon>
        <taxon>Pseudomonadota</taxon>
        <taxon>Alphaproteobacteria</taxon>
        <taxon>Sphingomonadales</taxon>
        <taxon>Sphingomonadaceae</taxon>
        <taxon>Novosphingobium</taxon>
    </lineage>
</organism>
<dbReference type="RefSeq" id="WP_185664872.1">
    <property type="nucleotide sequence ID" value="NZ_JACLAW010000010.1"/>
</dbReference>
<keyword evidence="2" id="KW-1185">Reference proteome</keyword>
<comment type="caution">
    <text evidence="1">The sequence shown here is derived from an EMBL/GenBank/DDBJ whole genome shotgun (WGS) entry which is preliminary data.</text>
</comment>
<evidence type="ECO:0000313" key="1">
    <source>
        <dbReference type="EMBL" id="MBC2666576.1"/>
    </source>
</evidence>
<protein>
    <submittedName>
        <fullName evidence="1">Ribonuclease</fullName>
    </submittedName>
</protein>
<accession>A0A7X1FTC6</accession>
<dbReference type="Proteomes" id="UP000566813">
    <property type="component" value="Unassembled WGS sequence"/>
</dbReference>
<gene>
    <name evidence="1" type="ORF">H7F51_13710</name>
</gene>
<proteinExistence type="predicted"/>
<name>A0A7X1FTC6_9SPHN</name>
<dbReference type="EMBL" id="JACLAW010000010">
    <property type="protein sequence ID" value="MBC2666576.1"/>
    <property type="molecule type" value="Genomic_DNA"/>
</dbReference>